<organism evidence="1 2">
    <name type="scientific">Araneus ventricosus</name>
    <name type="common">Orbweaver spider</name>
    <name type="synonym">Epeira ventricosa</name>
    <dbReference type="NCBI Taxonomy" id="182803"/>
    <lineage>
        <taxon>Eukaryota</taxon>
        <taxon>Metazoa</taxon>
        <taxon>Ecdysozoa</taxon>
        <taxon>Arthropoda</taxon>
        <taxon>Chelicerata</taxon>
        <taxon>Arachnida</taxon>
        <taxon>Araneae</taxon>
        <taxon>Araneomorphae</taxon>
        <taxon>Entelegynae</taxon>
        <taxon>Araneoidea</taxon>
        <taxon>Araneidae</taxon>
        <taxon>Araneus</taxon>
    </lineage>
</organism>
<comment type="caution">
    <text evidence="1">The sequence shown here is derived from an EMBL/GenBank/DDBJ whole genome shotgun (WGS) entry which is preliminary data.</text>
</comment>
<protein>
    <submittedName>
        <fullName evidence="1">Tudor domain-containing protein 1</fullName>
    </submittedName>
</protein>
<keyword evidence="2" id="KW-1185">Reference proteome</keyword>
<reference evidence="1 2" key="1">
    <citation type="journal article" date="2019" name="Sci. Rep.">
        <title>Orb-weaving spider Araneus ventricosus genome elucidates the spidroin gene catalogue.</title>
        <authorList>
            <person name="Kono N."/>
            <person name="Nakamura H."/>
            <person name="Ohtoshi R."/>
            <person name="Moran D.A.P."/>
            <person name="Shinohara A."/>
            <person name="Yoshida Y."/>
            <person name="Fujiwara M."/>
            <person name="Mori M."/>
            <person name="Tomita M."/>
            <person name="Arakawa K."/>
        </authorList>
    </citation>
    <scope>NUCLEOTIDE SEQUENCE [LARGE SCALE GENOMIC DNA]</scope>
</reference>
<accession>A0A4Y2NXU8</accession>
<feature type="non-terminal residue" evidence="1">
    <location>
        <position position="1"/>
    </location>
</feature>
<name>A0A4Y2NXU8_ARAVE</name>
<dbReference type="EMBL" id="BGPR01009980">
    <property type="protein sequence ID" value="GBN43529.1"/>
    <property type="molecule type" value="Genomic_DNA"/>
</dbReference>
<gene>
    <name evidence="1" type="primary">tdrd1</name>
    <name evidence="1" type="ORF">AVEN_74274_1</name>
</gene>
<evidence type="ECO:0000313" key="1">
    <source>
        <dbReference type="EMBL" id="GBN43529.1"/>
    </source>
</evidence>
<evidence type="ECO:0000313" key="2">
    <source>
        <dbReference type="Proteomes" id="UP000499080"/>
    </source>
</evidence>
<dbReference type="Proteomes" id="UP000499080">
    <property type="component" value="Unassembled WGS sequence"/>
</dbReference>
<sequence length="8" mass="991">KTLNRMQT</sequence>
<proteinExistence type="predicted"/>